<feature type="non-terminal residue" evidence="1">
    <location>
        <position position="160"/>
    </location>
</feature>
<sequence length="160" mass="17989">MNIRFHLAKVNQLCKSEAVGRFFLWVIGLCCVPGIQGQLLDVRVDSGRDNFVLDERVIVSVSIRNNSDQLAVLANEKNWIQFTVTRGKGVLVPKRDDPSDGDVFVLKAGGVVGREFRLDSFFDFSEPGEYTVSAFIVVPNWGNKRIEAFPARFQVMRGHD</sequence>
<gene>
    <name evidence="1" type="ORF">METZ01_LOCUS398679</name>
</gene>
<accession>A0A382VII3</accession>
<proteinExistence type="predicted"/>
<name>A0A382VII3_9ZZZZ</name>
<evidence type="ECO:0008006" key="2">
    <source>
        <dbReference type="Google" id="ProtNLM"/>
    </source>
</evidence>
<dbReference type="Gene3D" id="2.60.40.2970">
    <property type="match status" value="1"/>
</dbReference>
<dbReference type="EMBL" id="UINC01151934">
    <property type="protein sequence ID" value="SVD45825.1"/>
    <property type="molecule type" value="Genomic_DNA"/>
</dbReference>
<organism evidence="1">
    <name type="scientific">marine metagenome</name>
    <dbReference type="NCBI Taxonomy" id="408172"/>
    <lineage>
        <taxon>unclassified sequences</taxon>
        <taxon>metagenomes</taxon>
        <taxon>ecological metagenomes</taxon>
    </lineage>
</organism>
<reference evidence="1" key="1">
    <citation type="submission" date="2018-05" db="EMBL/GenBank/DDBJ databases">
        <authorList>
            <person name="Lanie J.A."/>
            <person name="Ng W.-L."/>
            <person name="Kazmierczak K.M."/>
            <person name="Andrzejewski T.M."/>
            <person name="Davidsen T.M."/>
            <person name="Wayne K.J."/>
            <person name="Tettelin H."/>
            <person name="Glass J.I."/>
            <person name="Rusch D."/>
            <person name="Podicherti R."/>
            <person name="Tsui H.-C.T."/>
            <person name="Winkler M.E."/>
        </authorList>
    </citation>
    <scope>NUCLEOTIDE SEQUENCE</scope>
</reference>
<evidence type="ECO:0000313" key="1">
    <source>
        <dbReference type="EMBL" id="SVD45825.1"/>
    </source>
</evidence>
<dbReference type="AlphaFoldDB" id="A0A382VII3"/>
<protein>
    <recommendedName>
        <fullName evidence="2">Intracellular proteinase inhibitor BsuPI domain-containing protein</fullName>
    </recommendedName>
</protein>